<proteinExistence type="predicted"/>
<comment type="caution">
    <text evidence="1">The sequence shown here is derived from an EMBL/GenBank/DDBJ whole genome shotgun (WGS) entry which is preliminary data.</text>
</comment>
<dbReference type="AlphaFoldDB" id="X1DB86"/>
<dbReference type="EMBL" id="BART01030601">
    <property type="protein sequence ID" value="GAH18026.1"/>
    <property type="molecule type" value="Genomic_DNA"/>
</dbReference>
<accession>X1DB86</accession>
<evidence type="ECO:0000313" key="1">
    <source>
        <dbReference type="EMBL" id="GAH18026.1"/>
    </source>
</evidence>
<gene>
    <name evidence="1" type="ORF">S01H4_53375</name>
</gene>
<organism evidence="1">
    <name type="scientific">marine sediment metagenome</name>
    <dbReference type="NCBI Taxonomy" id="412755"/>
    <lineage>
        <taxon>unclassified sequences</taxon>
        <taxon>metagenomes</taxon>
        <taxon>ecological metagenomes</taxon>
    </lineage>
</organism>
<protein>
    <submittedName>
        <fullName evidence="1">Uncharacterized protein</fullName>
    </submittedName>
</protein>
<sequence>MGNFNTPFMMKSPLNAGCAKSDGGPGCVQKRGGEYVIINNKKPGNQVWKSGFSSKAEANDVLAGYHANK</sequence>
<reference evidence="1" key="1">
    <citation type="journal article" date="2014" name="Front. Microbiol.">
        <title>High frequency of phylogenetically diverse reductive dehalogenase-homologous genes in deep subseafloor sedimentary metagenomes.</title>
        <authorList>
            <person name="Kawai M."/>
            <person name="Futagami T."/>
            <person name="Toyoda A."/>
            <person name="Takaki Y."/>
            <person name="Nishi S."/>
            <person name="Hori S."/>
            <person name="Arai W."/>
            <person name="Tsubouchi T."/>
            <person name="Morono Y."/>
            <person name="Uchiyama I."/>
            <person name="Ito T."/>
            <person name="Fujiyama A."/>
            <person name="Inagaki F."/>
            <person name="Takami H."/>
        </authorList>
    </citation>
    <scope>NUCLEOTIDE SEQUENCE</scope>
    <source>
        <strain evidence="1">Expedition CK06-06</strain>
    </source>
</reference>
<name>X1DB86_9ZZZZ</name>